<keyword evidence="2" id="KW-1133">Transmembrane helix</keyword>
<feature type="region of interest" description="Disordered" evidence="1">
    <location>
        <begin position="1"/>
        <end position="30"/>
    </location>
</feature>
<dbReference type="Proteomes" id="UP000799753">
    <property type="component" value="Unassembled WGS sequence"/>
</dbReference>
<protein>
    <submittedName>
        <fullName evidence="3">Uncharacterized protein</fullName>
    </submittedName>
</protein>
<organism evidence="3 4">
    <name type="scientific">Massarina eburnea CBS 473.64</name>
    <dbReference type="NCBI Taxonomy" id="1395130"/>
    <lineage>
        <taxon>Eukaryota</taxon>
        <taxon>Fungi</taxon>
        <taxon>Dikarya</taxon>
        <taxon>Ascomycota</taxon>
        <taxon>Pezizomycotina</taxon>
        <taxon>Dothideomycetes</taxon>
        <taxon>Pleosporomycetidae</taxon>
        <taxon>Pleosporales</taxon>
        <taxon>Massarineae</taxon>
        <taxon>Massarinaceae</taxon>
        <taxon>Massarina</taxon>
    </lineage>
</organism>
<gene>
    <name evidence="3" type="ORF">P280DRAFT_522382</name>
</gene>
<evidence type="ECO:0000256" key="2">
    <source>
        <dbReference type="SAM" id="Phobius"/>
    </source>
</evidence>
<evidence type="ECO:0000313" key="4">
    <source>
        <dbReference type="Proteomes" id="UP000799753"/>
    </source>
</evidence>
<keyword evidence="2" id="KW-0812">Transmembrane</keyword>
<dbReference type="EMBL" id="MU006800">
    <property type="protein sequence ID" value="KAF2636133.1"/>
    <property type="molecule type" value="Genomic_DNA"/>
</dbReference>
<feature type="transmembrane region" description="Helical" evidence="2">
    <location>
        <begin position="196"/>
        <end position="216"/>
    </location>
</feature>
<evidence type="ECO:0000256" key="1">
    <source>
        <dbReference type="SAM" id="MobiDB-lite"/>
    </source>
</evidence>
<dbReference type="OrthoDB" id="10628331at2759"/>
<dbReference type="AlphaFoldDB" id="A0A6A6RNP5"/>
<feature type="region of interest" description="Disordered" evidence="1">
    <location>
        <begin position="264"/>
        <end position="306"/>
    </location>
</feature>
<sequence>MEILPPPGTPPPFRATKDPGTHGDPPIPGVNIPWPSMIGQLITTMPTPSATVLSNTSPQSSPACTPSTYTSILDVSTWTNTFTYTTCVSGSNSYETAWTSQTCSNFRTESYTREVGGTDDAIVSSFVFCATNTAPATAFSTSDISTLSTSSTSSAPSTASSISQASDSTTTLIREPTVAPSVPNPALDYKEKSNTLAIALPVTFLFIALAAIIYAWNRHRRHRLRKAEESSNGSITTDMVYSPRVEDGGRSYSTVIAGGDSMGSRIGGRGKWTSGGHRDYSDGVPRPPPRVKSVGMYPPMSPYGPI</sequence>
<feature type="compositionally biased region" description="Low complexity" evidence="1">
    <location>
        <begin position="150"/>
        <end position="171"/>
    </location>
</feature>
<accession>A0A6A6RNP5</accession>
<feature type="region of interest" description="Disordered" evidence="1">
    <location>
        <begin position="150"/>
        <end position="179"/>
    </location>
</feature>
<name>A0A6A6RNP5_9PLEO</name>
<feature type="compositionally biased region" description="Pro residues" evidence="1">
    <location>
        <begin position="1"/>
        <end position="13"/>
    </location>
</feature>
<keyword evidence="2" id="KW-0472">Membrane</keyword>
<keyword evidence="4" id="KW-1185">Reference proteome</keyword>
<proteinExistence type="predicted"/>
<evidence type="ECO:0000313" key="3">
    <source>
        <dbReference type="EMBL" id="KAF2636133.1"/>
    </source>
</evidence>
<reference evidence="3" key="1">
    <citation type="journal article" date="2020" name="Stud. Mycol.">
        <title>101 Dothideomycetes genomes: a test case for predicting lifestyles and emergence of pathogens.</title>
        <authorList>
            <person name="Haridas S."/>
            <person name="Albert R."/>
            <person name="Binder M."/>
            <person name="Bloem J."/>
            <person name="Labutti K."/>
            <person name="Salamov A."/>
            <person name="Andreopoulos B."/>
            <person name="Baker S."/>
            <person name="Barry K."/>
            <person name="Bills G."/>
            <person name="Bluhm B."/>
            <person name="Cannon C."/>
            <person name="Castanera R."/>
            <person name="Culley D."/>
            <person name="Daum C."/>
            <person name="Ezra D."/>
            <person name="Gonzalez J."/>
            <person name="Henrissat B."/>
            <person name="Kuo A."/>
            <person name="Liang C."/>
            <person name="Lipzen A."/>
            <person name="Lutzoni F."/>
            <person name="Magnuson J."/>
            <person name="Mondo S."/>
            <person name="Nolan M."/>
            <person name="Ohm R."/>
            <person name="Pangilinan J."/>
            <person name="Park H.-J."/>
            <person name="Ramirez L."/>
            <person name="Alfaro M."/>
            <person name="Sun H."/>
            <person name="Tritt A."/>
            <person name="Yoshinaga Y."/>
            <person name="Zwiers L.-H."/>
            <person name="Turgeon B."/>
            <person name="Goodwin S."/>
            <person name="Spatafora J."/>
            <person name="Crous P."/>
            <person name="Grigoriev I."/>
        </authorList>
    </citation>
    <scope>NUCLEOTIDE SEQUENCE</scope>
    <source>
        <strain evidence="3">CBS 473.64</strain>
    </source>
</reference>